<dbReference type="UniPathway" id="UPA00138"/>
<dbReference type="GO" id="GO:0046166">
    <property type="term" value="P:glyceraldehyde-3-phosphate biosynthetic process"/>
    <property type="evidence" value="ECO:0007669"/>
    <property type="project" value="TreeGrafter"/>
</dbReference>
<gene>
    <name evidence="4" type="ORF">A2886_01410</name>
</gene>
<comment type="similarity">
    <text evidence="1 3">Belongs to the triosephosphate isomerase family.</text>
</comment>
<evidence type="ECO:0000256" key="2">
    <source>
        <dbReference type="ARBA" id="ARBA00023235"/>
    </source>
</evidence>
<comment type="catalytic activity">
    <reaction evidence="3">
        <text>D-glyceraldehyde 3-phosphate = dihydroxyacetone phosphate</text>
        <dbReference type="Rhea" id="RHEA:18585"/>
        <dbReference type="ChEBI" id="CHEBI:57642"/>
        <dbReference type="ChEBI" id="CHEBI:59776"/>
        <dbReference type="EC" id="5.3.1.1"/>
    </reaction>
</comment>
<keyword evidence="3" id="KW-0963">Cytoplasm</keyword>
<dbReference type="GO" id="GO:0006094">
    <property type="term" value="P:gluconeogenesis"/>
    <property type="evidence" value="ECO:0007669"/>
    <property type="project" value="UniProtKB-UniPathway"/>
</dbReference>
<dbReference type="EMBL" id="MEVA01000001">
    <property type="protein sequence ID" value="OGC47898.1"/>
    <property type="molecule type" value="Genomic_DNA"/>
</dbReference>
<evidence type="ECO:0000256" key="1">
    <source>
        <dbReference type="ARBA" id="ARBA00007422"/>
    </source>
</evidence>
<dbReference type="EC" id="5.3.1.1" evidence="3"/>
<dbReference type="STRING" id="1802617.A2886_01410"/>
<evidence type="ECO:0000313" key="4">
    <source>
        <dbReference type="EMBL" id="OGC47898.1"/>
    </source>
</evidence>
<keyword evidence="3" id="KW-0312">Gluconeogenesis</keyword>
<dbReference type="PANTHER" id="PTHR21139:SF42">
    <property type="entry name" value="TRIOSEPHOSPHATE ISOMERASE"/>
    <property type="match status" value="1"/>
</dbReference>
<evidence type="ECO:0000313" key="5">
    <source>
        <dbReference type="Proteomes" id="UP000176608"/>
    </source>
</evidence>
<dbReference type="GO" id="GO:0019563">
    <property type="term" value="P:glycerol catabolic process"/>
    <property type="evidence" value="ECO:0007669"/>
    <property type="project" value="TreeGrafter"/>
</dbReference>
<protein>
    <recommendedName>
        <fullName evidence="3">Triosephosphate isomerase</fullName>
        <ecNumber evidence="3">5.3.1.1</ecNumber>
    </recommendedName>
</protein>
<reference evidence="4 5" key="1">
    <citation type="journal article" date="2016" name="Nat. Commun.">
        <title>Thousands of microbial genomes shed light on interconnected biogeochemical processes in an aquifer system.</title>
        <authorList>
            <person name="Anantharaman K."/>
            <person name="Brown C.T."/>
            <person name="Hug L.A."/>
            <person name="Sharon I."/>
            <person name="Castelle C.J."/>
            <person name="Probst A.J."/>
            <person name="Thomas B.C."/>
            <person name="Singh A."/>
            <person name="Wilkins M.J."/>
            <person name="Karaoz U."/>
            <person name="Brodie E.L."/>
            <person name="Williams K.H."/>
            <person name="Hubbard S.S."/>
            <person name="Banfield J.F."/>
        </authorList>
    </citation>
    <scope>NUCLEOTIDE SEQUENCE [LARGE SCALE GENOMIC DNA]</scope>
</reference>
<sequence>MKILVANWKQNMNLAEVEKWLSDFAPLAESLPAGTEENIKVILCPSHPYLPAVAAFVQKYPWLVAGSQDISQYPSGTHTGEVGALQAADFAKYCIVGHSERGESDEVVQLKINEAHAADLIPIVCFVQPERLSALNLDEEAGEVVLLWEDPGNISHGGVFTPKPSQEIAEGTAKIKQDHHITSPFIYGGSINRQNAYELANIPGLDGGIAGGASLDPKHLFEIIQAFAKPTSK</sequence>
<dbReference type="PANTHER" id="PTHR21139">
    <property type="entry name" value="TRIOSEPHOSPHATE ISOMERASE"/>
    <property type="match status" value="1"/>
</dbReference>
<accession>A0A1F4USH6</accession>
<comment type="caution">
    <text evidence="4">The sequence shown here is derived from an EMBL/GenBank/DDBJ whole genome shotgun (WGS) entry which is preliminary data.</text>
</comment>
<proteinExistence type="inferred from homology"/>
<comment type="pathway">
    <text evidence="3">Carbohydrate biosynthesis; gluconeogenesis.</text>
</comment>
<keyword evidence="2 3" id="KW-0413">Isomerase</keyword>
<dbReference type="InterPro" id="IPR000652">
    <property type="entry name" value="Triosephosphate_isomerase"/>
</dbReference>
<dbReference type="InterPro" id="IPR013785">
    <property type="entry name" value="Aldolase_TIM"/>
</dbReference>
<dbReference type="GO" id="GO:0004807">
    <property type="term" value="F:triose-phosphate isomerase activity"/>
    <property type="evidence" value="ECO:0007669"/>
    <property type="project" value="UniProtKB-EC"/>
</dbReference>
<dbReference type="Proteomes" id="UP000176608">
    <property type="component" value="Unassembled WGS sequence"/>
</dbReference>
<organism evidence="4 5">
    <name type="scientific">candidate division WWE3 bacterium RIFCSPHIGHO2_01_FULL_42_13</name>
    <dbReference type="NCBI Taxonomy" id="1802617"/>
    <lineage>
        <taxon>Bacteria</taxon>
        <taxon>Katanobacteria</taxon>
    </lineage>
</organism>
<dbReference type="Pfam" id="PF00121">
    <property type="entry name" value="TIM"/>
    <property type="match status" value="1"/>
</dbReference>
<evidence type="ECO:0000256" key="3">
    <source>
        <dbReference type="RuleBase" id="RU363013"/>
    </source>
</evidence>
<dbReference type="AlphaFoldDB" id="A0A1F4USH6"/>
<keyword evidence="3" id="KW-0324">Glycolysis</keyword>
<dbReference type="SUPFAM" id="SSF51351">
    <property type="entry name" value="Triosephosphate isomerase (TIM)"/>
    <property type="match status" value="1"/>
</dbReference>
<dbReference type="InterPro" id="IPR035990">
    <property type="entry name" value="TIM_sf"/>
</dbReference>
<name>A0A1F4USH6_UNCKA</name>
<dbReference type="CDD" id="cd00311">
    <property type="entry name" value="TIM"/>
    <property type="match status" value="1"/>
</dbReference>
<comment type="subcellular location">
    <subcellularLocation>
        <location evidence="3">Cytoplasm</location>
    </subcellularLocation>
</comment>
<dbReference type="GO" id="GO:0005829">
    <property type="term" value="C:cytosol"/>
    <property type="evidence" value="ECO:0007669"/>
    <property type="project" value="TreeGrafter"/>
</dbReference>
<comment type="pathway">
    <text evidence="3">Carbohydrate degradation; glycolysis; D-glyceraldehyde 3-phosphate from glycerone phosphate: step 1/1.</text>
</comment>
<dbReference type="GO" id="GO:0006096">
    <property type="term" value="P:glycolytic process"/>
    <property type="evidence" value="ECO:0007669"/>
    <property type="project" value="UniProtKB-UniPathway"/>
</dbReference>
<dbReference type="PROSITE" id="PS51440">
    <property type="entry name" value="TIM_2"/>
    <property type="match status" value="1"/>
</dbReference>
<comment type="subunit">
    <text evidence="3">Homodimer.</text>
</comment>
<dbReference type="UniPathway" id="UPA00109">
    <property type="reaction ID" value="UER00189"/>
</dbReference>
<dbReference type="Gene3D" id="3.20.20.70">
    <property type="entry name" value="Aldolase class I"/>
    <property type="match status" value="1"/>
</dbReference>